<organism evidence="1 2">
    <name type="scientific">Hebeloma cylindrosporum</name>
    <dbReference type="NCBI Taxonomy" id="76867"/>
    <lineage>
        <taxon>Eukaryota</taxon>
        <taxon>Fungi</taxon>
        <taxon>Dikarya</taxon>
        <taxon>Basidiomycota</taxon>
        <taxon>Agaricomycotina</taxon>
        <taxon>Agaricomycetes</taxon>
        <taxon>Agaricomycetidae</taxon>
        <taxon>Agaricales</taxon>
        <taxon>Agaricineae</taxon>
        <taxon>Hymenogastraceae</taxon>
        <taxon>Hebeloma</taxon>
    </lineage>
</organism>
<reference evidence="1 2" key="1">
    <citation type="submission" date="2014-04" db="EMBL/GenBank/DDBJ databases">
        <authorList>
            <consortium name="DOE Joint Genome Institute"/>
            <person name="Kuo A."/>
            <person name="Gay G."/>
            <person name="Dore J."/>
            <person name="Kohler A."/>
            <person name="Nagy L.G."/>
            <person name="Floudas D."/>
            <person name="Copeland A."/>
            <person name="Barry K.W."/>
            <person name="Cichocki N."/>
            <person name="Veneault-Fourrey C."/>
            <person name="LaButti K."/>
            <person name="Lindquist E.A."/>
            <person name="Lipzen A."/>
            <person name="Lundell T."/>
            <person name="Morin E."/>
            <person name="Murat C."/>
            <person name="Sun H."/>
            <person name="Tunlid A."/>
            <person name="Henrissat B."/>
            <person name="Grigoriev I.V."/>
            <person name="Hibbett D.S."/>
            <person name="Martin F."/>
            <person name="Nordberg H.P."/>
            <person name="Cantor M.N."/>
            <person name="Hua S.X."/>
        </authorList>
    </citation>
    <scope>NUCLEOTIDE SEQUENCE [LARGE SCALE GENOMIC DNA]</scope>
    <source>
        <strain evidence="2">h7</strain>
    </source>
</reference>
<keyword evidence="2" id="KW-1185">Reference proteome</keyword>
<protein>
    <submittedName>
        <fullName evidence="1">Uncharacterized protein</fullName>
    </submittedName>
</protein>
<gene>
    <name evidence="1" type="ORF">M413DRAFT_14595</name>
</gene>
<reference evidence="2" key="2">
    <citation type="submission" date="2015-01" db="EMBL/GenBank/DDBJ databases">
        <title>Evolutionary Origins and Diversification of the Mycorrhizal Mutualists.</title>
        <authorList>
            <consortium name="DOE Joint Genome Institute"/>
            <consortium name="Mycorrhizal Genomics Consortium"/>
            <person name="Kohler A."/>
            <person name="Kuo A."/>
            <person name="Nagy L.G."/>
            <person name="Floudas D."/>
            <person name="Copeland A."/>
            <person name="Barry K.W."/>
            <person name="Cichocki N."/>
            <person name="Veneault-Fourrey C."/>
            <person name="LaButti K."/>
            <person name="Lindquist E.A."/>
            <person name="Lipzen A."/>
            <person name="Lundell T."/>
            <person name="Morin E."/>
            <person name="Murat C."/>
            <person name="Riley R."/>
            <person name="Ohm R."/>
            <person name="Sun H."/>
            <person name="Tunlid A."/>
            <person name="Henrissat B."/>
            <person name="Grigoriev I.V."/>
            <person name="Hibbett D.S."/>
            <person name="Martin F."/>
        </authorList>
    </citation>
    <scope>NUCLEOTIDE SEQUENCE [LARGE SCALE GENOMIC DNA]</scope>
    <source>
        <strain evidence="2">h7</strain>
    </source>
</reference>
<name>A0A0C2Y2P3_HEBCY</name>
<dbReference type="Proteomes" id="UP000053424">
    <property type="component" value="Unassembled WGS sequence"/>
</dbReference>
<dbReference type="AlphaFoldDB" id="A0A0C2Y2P3"/>
<sequence length="111" mass="12892">MPSSHPTLIRKPFLKTLHHSRTTIPGALHCIKARREAANYGKWENGGSRRGAWEVVELALLVRWSRRIGFRKETRCRRVGVAEGIVSQRAGKLYDWLGNRPRWKRQVFDTT</sequence>
<evidence type="ECO:0000313" key="1">
    <source>
        <dbReference type="EMBL" id="KIM35367.1"/>
    </source>
</evidence>
<accession>A0A0C2Y2P3</accession>
<dbReference type="EMBL" id="KN831822">
    <property type="protein sequence ID" value="KIM35367.1"/>
    <property type="molecule type" value="Genomic_DNA"/>
</dbReference>
<proteinExistence type="predicted"/>
<evidence type="ECO:0000313" key="2">
    <source>
        <dbReference type="Proteomes" id="UP000053424"/>
    </source>
</evidence>
<dbReference type="HOGENOM" id="CLU_2158738_0_0_1"/>